<dbReference type="Proteomes" id="UP000238479">
    <property type="component" value="Chromosome 7"/>
</dbReference>
<dbReference type="AlphaFoldDB" id="A0A2P6PH76"/>
<sequence length="83" mass="9417">MRYVLFHLVTTSNGTLAFALHCSKTANSLNLSRRLDELLTYLAQFHIAAIPSCNSFRPSLTIKFIMWHAHLKCKNSPSNIKVL</sequence>
<reference evidence="1 2" key="1">
    <citation type="journal article" date="2018" name="Nat. Genet.">
        <title>The Rosa genome provides new insights in the design of modern roses.</title>
        <authorList>
            <person name="Bendahmane M."/>
        </authorList>
    </citation>
    <scope>NUCLEOTIDE SEQUENCE [LARGE SCALE GENOMIC DNA]</scope>
    <source>
        <strain evidence="2">cv. Old Blush</strain>
    </source>
</reference>
<protein>
    <submittedName>
        <fullName evidence="1">Uncharacterized protein</fullName>
    </submittedName>
</protein>
<accession>A0A2P6PH76</accession>
<gene>
    <name evidence="1" type="ORF">RchiOBHm_Chr7g0237471</name>
</gene>
<evidence type="ECO:0000313" key="1">
    <source>
        <dbReference type="EMBL" id="PRQ21283.1"/>
    </source>
</evidence>
<proteinExistence type="predicted"/>
<organism evidence="1 2">
    <name type="scientific">Rosa chinensis</name>
    <name type="common">China rose</name>
    <dbReference type="NCBI Taxonomy" id="74649"/>
    <lineage>
        <taxon>Eukaryota</taxon>
        <taxon>Viridiplantae</taxon>
        <taxon>Streptophyta</taxon>
        <taxon>Embryophyta</taxon>
        <taxon>Tracheophyta</taxon>
        <taxon>Spermatophyta</taxon>
        <taxon>Magnoliopsida</taxon>
        <taxon>eudicotyledons</taxon>
        <taxon>Gunneridae</taxon>
        <taxon>Pentapetalae</taxon>
        <taxon>rosids</taxon>
        <taxon>fabids</taxon>
        <taxon>Rosales</taxon>
        <taxon>Rosaceae</taxon>
        <taxon>Rosoideae</taxon>
        <taxon>Rosoideae incertae sedis</taxon>
        <taxon>Rosa</taxon>
    </lineage>
</organism>
<evidence type="ECO:0000313" key="2">
    <source>
        <dbReference type="Proteomes" id="UP000238479"/>
    </source>
</evidence>
<dbReference type="EMBL" id="PDCK01000045">
    <property type="protein sequence ID" value="PRQ21283.1"/>
    <property type="molecule type" value="Genomic_DNA"/>
</dbReference>
<keyword evidence="2" id="KW-1185">Reference proteome</keyword>
<name>A0A2P6PH76_ROSCH</name>
<dbReference type="Gramene" id="PRQ21283">
    <property type="protein sequence ID" value="PRQ21283"/>
    <property type="gene ID" value="RchiOBHm_Chr7g0237471"/>
</dbReference>
<comment type="caution">
    <text evidence="1">The sequence shown here is derived from an EMBL/GenBank/DDBJ whole genome shotgun (WGS) entry which is preliminary data.</text>
</comment>